<dbReference type="OrthoDB" id="9792800at2"/>
<evidence type="ECO:0000313" key="3">
    <source>
        <dbReference type="Proteomes" id="UP000184050"/>
    </source>
</evidence>
<accession>A0A1M6FLE8</accession>
<dbReference type="GO" id="GO:0006302">
    <property type="term" value="P:double-strand break repair"/>
    <property type="evidence" value="ECO:0007669"/>
    <property type="project" value="TreeGrafter"/>
</dbReference>
<sequence length="228" mass="26374">MASIYKLSIRNFRGIKAFDQFFYKQKFVCLIGRGDSGKSTILEAISYVLSSNWNITFYDSDFYNCNTFEPIIIEATLTDLPEYFFHERFGFFLQGIDVAKGGLIDDLELGDSEPAMTIRLEVKEDLEPVWTISNERNGSIVISASSRARLNTFLISDYSDRHFSWNKGNPLYSLYKLNDKEKEDKKDVIINALRQAKEKIDKEEFRNLQSVIDKIENRALQLGLNRVC</sequence>
<dbReference type="SUPFAM" id="SSF52540">
    <property type="entry name" value="P-loop containing nucleoside triphosphate hydrolases"/>
    <property type="match status" value="1"/>
</dbReference>
<gene>
    <name evidence="2" type="ORF">SAMN05444280_1091</name>
</gene>
<dbReference type="PANTHER" id="PTHR32182">
    <property type="entry name" value="DNA REPLICATION AND REPAIR PROTEIN RECF"/>
    <property type="match status" value="1"/>
</dbReference>
<dbReference type="Proteomes" id="UP000184050">
    <property type="component" value="Unassembled WGS sequence"/>
</dbReference>
<proteinExistence type="predicted"/>
<organism evidence="2 3">
    <name type="scientific">Tangfeifania diversioriginum</name>
    <dbReference type="NCBI Taxonomy" id="1168035"/>
    <lineage>
        <taxon>Bacteria</taxon>
        <taxon>Pseudomonadati</taxon>
        <taxon>Bacteroidota</taxon>
        <taxon>Bacteroidia</taxon>
        <taxon>Marinilabiliales</taxon>
        <taxon>Prolixibacteraceae</taxon>
        <taxon>Tangfeifania</taxon>
    </lineage>
</organism>
<dbReference type="Pfam" id="PF13175">
    <property type="entry name" value="AAA_15"/>
    <property type="match status" value="1"/>
</dbReference>
<dbReference type="GO" id="GO:0000731">
    <property type="term" value="P:DNA synthesis involved in DNA repair"/>
    <property type="evidence" value="ECO:0007669"/>
    <property type="project" value="TreeGrafter"/>
</dbReference>
<dbReference type="InterPro" id="IPR027417">
    <property type="entry name" value="P-loop_NTPase"/>
</dbReference>
<name>A0A1M6FLE8_9BACT</name>
<dbReference type="AlphaFoldDB" id="A0A1M6FLE8"/>
<dbReference type="Gene3D" id="3.40.50.300">
    <property type="entry name" value="P-loop containing nucleotide triphosphate hydrolases"/>
    <property type="match status" value="1"/>
</dbReference>
<dbReference type="RefSeq" id="WP_073167947.1">
    <property type="nucleotide sequence ID" value="NZ_FQZE01000009.1"/>
</dbReference>
<keyword evidence="3" id="KW-1185">Reference proteome</keyword>
<dbReference type="InterPro" id="IPR041685">
    <property type="entry name" value="AAA_GajA/Old/RecF-like"/>
</dbReference>
<feature type="domain" description="Endonuclease GajA/Old nuclease/RecF-like AAA" evidence="1">
    <location>
        <begin position="4"/>
        <end position="214"/>
    </location>
</feature>
<evidence type="ECO:0000313" key="2">
    <source>
        <dbReference type="EMBL" id="SHI98469.1"/>
    </source>
</evidence>
<dbReference type="EMBL" id="FQZE01000009">
    <property type="protein sequence ID" value="SHI98469.1"/>
    <property type="molecule type" value="Genomic_DNA"/>
</dbReference>
<protein>
    <submittedName>
        <fullName evidence="2">AAA ATPase domain-containing protein</fullName>
    </submittedName>
</protein>
<evidence type="ECO:0000259" key="1">
    <source>
        <dbReference type="Pfam" id="PF13175"/>
    </source>
</evidence>
<reference evidence="2 3" key="1">
    <citation type="submission" date="2016-11" db="EMBL/GenBank/DDBJ databases">
        <authorList>
            <person name="Jaros S."/>
            <person name="Januszkiewicz K."/>
            <person name="Wedrychowicz H."/>
        </authorList>
    </citation>
    <scope>NUCLEOTIDE SEQUENCE [LARGE SCALE GENOMIC DNA]</scope>
    <source>
        <strain evidence="2 3">DSM 27063</strain>
    </source>
</reference>
<dbReference type="STRING" id="1168035.SAMN05444280_1091"/>
<dbReference type="PANTHER" id="PTHR32182:SF0">
    <property type="entry name" value="DNA REPLICATION AND REPAIR PROTEIN RECF"/>
    <property type="match status" value="1"/>
</dbReference>